<comment type="caution">
    <text evidence="3">The sequence shown here is derived from an EMBL/GenBank/DDBJ whole genome shotgun (WGS) entry which is preliminary data.</text>
</comment>
<accession>A0A0V0QAB6</accession>
<feature type="compositionally biased region" description="Basic and acidic residues" evidence="1">
    <location>
        <begin position="76"/>
        <end position="92"/>
    </location>
</feature>
<dbReference type="EMBL" id="LDAU01000220">
    <property type="protein sequence ID" value="KRW99181.1"/>
    <property type="molecule type" value="Genomic_DNA"/>
</dbReference>
<feature type="region of interest" description="Disordered" evidence="1">
    <location>
        <begin position="27"/>
        <end position="92"/>
    </location>
</feature>
<sequence length="217" mass="25486">MLIIYLGAGIIIGLIAITFMHGKPDPFKEDKQKSDSDIKNDEKSDKQKTETKIVKNKQNSSQNQSQVKKRNINQTENKKVKEQNEQKQDEVQLTEEQKSFLKKKEEENLASQKASQERQERILSKLSPSERKLMQEFFAKNQGQEKKLQLRFFFIEAFMIFTAVMVCYALWLLLSEDAYKPAEIYQIIIQLVQGKIPLEFDGNYRMKQRMIQNTLNQ</sequence>
<keyword evidence="2" id="KW-0812">Transmembrane</keyword>
<organism evidence="3 4">
    <name type="scientific">Pseudocohnilembus persalinus</name>
    <name type="common">Ciliate</name>
    <dbReference type="NCBI Taxonomy" id="266149"/>
    <lineage>
        <taxon>Eukaryota</taxon>
        <taxon>Sar</taxon>
        <taxon>Alveolata</taxon>
        <taxon>Ciliophora</taxon>
        <taxon>Intramacronucleata</taxon>
        <taxon>Oligohymenophorea</taxon>
        <taxon>Scuticociliatia</taxon>
        <taxon>Philasterida</taxon>
        <taxon>Pseudocohnilembidae</taxon>
        <taxon>Pseudocohnilembus</taxon>
    </lineage>
</organism>
<dbReference type="Proteomes" id="UP000054937">
    <property type="component" value="Unassembled WGS sequence"/>
</dbReference>
<feature type="transmembrane region" description="Helical" evidence="2">
    <location>
        <begin position="6"/>
        <end position="22"/>
    </location>
</feature>
<keyword evidence="2" id="KW-1133">Transmembrane helix</keyword>
<proteinExistence type="predicted"/>
<feature type="compositionally biased region" description="Basic and acidic residues" evidence="1">
    <location>
        <begin position="27"/>
        <end position="53"/>
    </location>
</feature>
<keyword evidence="4" id="KW-1185">Reference proteome</keyword>
<feature type="compositionally biased region" description="Low complexity" evidence="1">
    <location>
        <begin position="56"/>
        <end position="66"/>
    </location>
</feature>
<reference evidence="3 4" key="1">
    <citation type="journal article" date="2015" name="Sci. Rep.">
        <title>Genome of the facultative scuticociliatosis pathogen Pseudocohnilembus persalinus provides insight into its virulence through horizontal gene transfer.</title>
        <authorList>
            <person name="Xiong J."/>
            <person name="Wang G."/>
            <person name="Cheng J."/>
            <person name="Tian M."/>
            <person name="Pan X."/>
            <person name="Warren A."/>
            <person name="Jiang C."/>
            <person name="Yuan D."/>
            <person name="Miao W."/>
        </authorList>
    </citation>
    <scope>NUCLEOTIDE SEQUENCE [LARGE SCALE GENOMIC DNA]</scope>
    <source>
        <strain evidence="3">36N120E</strain>
    </source>
</reference>
<protein>
    <recommendedName>
        <fullName evidence="5">Transmembrane protein</fullName>
    </recommendedName>
</protein>
<evidence type="ECO:0000256" key="1">
    <source>
        <dbReference type="SAM" id="MobiDB-lite"/>
    </source>
</evidence>
<evidence type="ECO:0000313" key="3">
    <source>
        <dbReference type="EMBL" id="KRW99181.1"/>
    </source>
</evidence>
<dbReference type="InParanoid" id="A0A0V0QAB6"/>
<gene>
    <name evidence="3" type="ORF">PPERSA_07424</name>
</gene>
<feature type="region of interest" description="Disordered" evidence="1">
    <location>
        <begin position="104"/>
        <end position="125"/>
    </location>
</feature>
<feature type="compositionally biased region" description="Basic and acidic residues" evidence="1">
    <location>
        <begin position="115"/>
        <end position="125"/>
    </location>
</feature>
<feature type="transmembrane region" description="Helical" evidence="2">
    <location>
        <begin position="152"/>
        <end position="174"/>
    </location>
</feature>
<dbReference type="AlphaFoldDB" id="A0A0V0QAB6"/>
<keyword evidence="2" id="KW-0472">Membrane</keyword>
<evidence type="ECO:0008006" key="5">
    <source>
        <dbReference type="Google" id="ProtNLM"/>
    </source>
</evidence>
<name>A0A0V0QAB6_PSEPJ</name>
<evidence type="ECO:0000256" key="2">
    <source>
        <dbReference type="SAM" id="Phobius"/>
    </source>
</evidence>
<evidence type="ECO:0000313" key="4">
    <source>
        <dbReference type="Proteomes" id="UP000054937"/>
    </source>
</evidence>